<organism evidence="1 2">
    <name type="scientific">Gemmata palustris</name>
    <dbReference type="NCBI Taxonomy" id="2822762"/>
    <lineage>
        <taxon>Bacteria</taxon>
        <taxon>Pseudomonadati</taxon>
        <taxon>Planctomycetota</taxon>
        <taxon>Planctomycetia</taxon>
        <taxon>Gemmatales</taxon>
        <taxon>Gemmataceae</taxon>
        <taxon>Gemmata</taxon>
    </lineage>
</organism>
<proteinExistence type="predicted"/>
<dbReference type="Proteomes" id="UP000676565">
    <property type="component" value="Unassembled WGS sequence"/>
</dbReference>
<protein>
    <recommendedName>
        <fullName evidence="3">BON domain-containing protein</fullName>
    </recommendedName>
</protein>
<gene>
    <name evidence="1" type="ORF">J8F10_22480</name>
</gene>
<keyword evidence="2" id="KW-1185">Reference proteome</keyword>
<evidence type="ECO:0000313" key="1">
    <source>
        <dbReference type="EMBL" id="MBP3958032.1"/>
    </source>
</evidence>
<evidence type="ECO:0008006" key="3">
    <source>
        <dbReference type="Google" id="ProtNLM"/>
    </source>
</evidence>
<dbReference type="EMBL" id="JAGKQQ010000001">
    <property type="protein sequence ID" value="MBP3958032.1"/>
    <property type="molecule type" value="Genomic_DNA"/>
</dbReference>
<accession>A0ABS5BXA5</accession>
<sequence>MIDDPAKGAAVQNKTKRLFRSRNWELALEIVPEGTSYKLTGTLTNISDRLQIMGIGNMMTLNVWLSSAPRPADAV</sequence>
<comment type="caution">
    <text evidence="1">The sequence shown here is derived from an EMBL/GenBank/DDBJ whole genome shotgun (WGS) entry which is preliminary data.</text>
</comment>
<evidence type="ECO:0000313" key="2">
    <source>
        <dbReference type="Proteomes" id="UP000676565"/>
    </source>
</evidence>
<dbReference type="RefSeq" id="WP_210657646.1">
    <property type="nucleotide sequence ID" value="NZ_JAGKQQ010000001.1"/>
</dbReference>
<reference evidence="1 2" key="1">
    <citation type="submission" date="2021-04" db="EMBL/GenBank/DDBJ databases">
        <authorList>
            <person name="Ivanova A."/>
        </authorList>
    </citation>
    <scope>NUCLEOTIDE SEQUENCE [LARGE SCALE GENOMIC DNA]</scope>
    <source>
        <strain evidence="1 2">G18</strain>
    </source>
</reference>
<name>A0ABS5BXA5_9BACT</name>